<dbReference type="InterPro" id="IPR008271">
    <property type="entry name" value="Ser/Thr_kinase_AS"/>
</dbReference>
<dbReference type="STRING" id="1157962.A0A250XM08"/>
<dbReference type="Proteomes" id="UP000232323">
    <property type="component" value="Unassembled WGS sequence"/>
</dbReference>
<evidence type="ECO:0000256" key="7">
    <source>
        <dbReference type="ARBA" id="ARBA00048679"/>
    </source>
</evidence>
<evidence type="ECO:0000256" key="2">
    <source>
        <dbReference type="ARBA" id="ARBA00022679"/>
    </source>
</evidence>
<dbReference type="Gene3D" id="1.10.510.10">
    <property type="entry name" value="Transferase(Phosphotransferase) domain 1"/>
    <property type="match status" value="1"/>
</dbReference>
<dbReference type="CDD" id="cd13999">
    <property type="entry name" value="STKc_MAP3K-like"/>
    <property type="match status" value="1"/>
</dbReference>
<comment type="catalytic activity">
    <reaction evidence="7">
        <text>L-seryl-[protein] + ATP = O-phospho-L-seryl-[protein] + ADP + H(+)</text>
        <dbReference type="Rhea" id="RHEA:17989"/>
        <dbReference type="Rhea" id="RHEA-COMP:9863"/>
        <dbReference type="Rhea" id="RHEA-COMP:11604"/>
        <dbReference type="ChEBI" id="CHEBI:15378"/>
        <dbReference type="ChEBI" id="CHEBI:29999"/>
        <dbReference type="ChEBI" id="CHEBI:30616"/>
        <dbReference type="ChEBI" id="CHEBI:83421"/>
        <dbReference type="ChEBI" id="CHEBI:456216"/>
        <dbReference type="EC" id="2.7.11.1"/>
    </reaction>
</comment>
<evidence type="ECO:0000256" key="9">
    <source>
        <dbReference type="RuleBase" id="RU000304"/>
    </source>
</evidence>
<dbReference type="PIRSF" id="PIRSF000654">
    <property type="entry name" value="Integrin-linked_kinase"/>
    <property type="match status" value="1"/>
</dbReference>
<dbReference type="PROSITE" id="PS00107">
    <property type="entry name" value="PROTEIN_KINASE_ATP"/>
    <property type="match status" value="1"/>
</dbReference>
<comment type="catalytic activity">
    <reaction evidence="6">
        <text>L-threonyl-[protein] + ATP = O-phospho-L-threonyl-[protein] + ADP + H(+)</text>
        <dbReference type="Rhea" id="RHEA:46608"/>
        <dbReference type="Rhea" id="RHEA-COMP:11060"/>
        <dbReference type="Rhea" id="RHEA-COMP:11605"/>
        <dbReference type="ChEBI" id="CHEBI:15378"/>
        <dbReference type="ChEBI" id="CHEBI:30013"/>
        <dbReference type="ChEBI" id="CHEBI:30616"/>
        <dbReference type="ChEBI" id="CHEBI:61977"/>
        <dbReference type="ChEBI" id="CHEBI:456216"/>
        <dbReference type="EC" id="2.7.11.1"/>
    </reaction>
</comment>
<proteinExistence type="inferred from homology"/>
<accession>A0A250XM08</accession>
<organism evidence="11 12">
    <name type="scientific">Chlamydomonas eustigma</name>
    <dbReference type="NCBI Taxonomy" id="1157962"/>
    <lineage>
        <taxon>Eukaryota</taxon>
        <taxon>Viridiplantae</taxon>
        <taxon>Chlorophyta</taxon>
        <taxon>core chlorophytes</taxon>
        <taxon>Chlorophyceae</taxon>
        <taxon>CS clade</taxon>
        <taxon>Chlamydomonadales</taxon>
        <taxon>Chlamydomonadaceae</taxon>
        <taxon>Chlamydomonas</taxon>
    </lineage>
</organism>
<protein>
    <recommendedName>
        <fullName evidence="10">Protein kinase domain-containing protein</fullName>
    </recommendedName>
</protein>
<dbReference type="AlphaFoldDB" id="A0A250XM08"/>
<comment type="caution">
    <text evidence="11">The sequence shown here is derived from an EMBL/GenBank/DDBJ whole genome shotgun (WGS) entry which is preliminary data.</text>
</comment>
<evidence type="ECO:0000256" key="6">
    <source>
        <dbReference type="ARBA" id="ARBA00047899"/>
    </source>
</evidence>
<keyword evidence="5 8" id="KW-0067">ATP-binding</keyword>
<keyword evidence="12" id="KW-1185">Reference proteome</keyword>
<dbReference type="InterPro" id="IPR001245">
    <property type="entry name" value="Ser-Thr/Tyr_kinase_cat_dom"/>
</dbReference>
<evidence type="ECO:0000256" key="3">
    <source>
        <dbReference type="ARBA" id="ARBA00022741"/>
    </source>
</evidence>
<dbReference type="InterPro" id="IPR051681">
    <property type="entry name" value="Ser/Thr_Kinases-Pseudokinases"/>
</dbReference>
<gene>
    <name evidence="11" type="ORF">CEUSTIGMA_g11531.t1</name>
</gene>
<dbReference type="Gene3D" id="3.30.200.20">
    <property type="entry name" value="Phosphorylase Kinase, domain 1"/>
    <property type="match status" value="1"/>
</dbReference>
<dbReference type="GO" id="GO:0005524">
    <property type="term" value="F:ATP binding"/>
    <property type="evidence" value="ECO:0007669"/>
    <property type="project" value="UniProtKB-UniRule"/>
</dbReference>
<dbReference type="GO" id="GO:0004674">
    <property type="term" value="F:protein serine/threonine kinase activity"/>
    <property type="evidence" value="ECO:0007669"/>
    <property type="project" value="UniProtKB-KW"/>
</dbReference>
<feature type="binding site" evidence="8">
    <location>
        <position position="80"/>
    </location>
    <ligand>
        <name>ATP</name>
        <dbReference type="ChEBI" id="CHEBI:30616"/>
    </ligand>
</feature>
<dbReference type="PROSITE" id="PS00108">
    <property type="entry name" value="PROTEIN_KINASE_ST"/>
    <property type="match status" value="1"/>
</dbReference>
<sequence>MSLENSFNSSLRLGGASDKAEIERLIQENQALKRAATGSSFGAASQIPFEDLEIQDQIGGGGFSLVYRGLWKGTPVAIKKWFDPNATEQLMQDFREEVMTLQTLRHPNVLQYLGACMMPPNLIMVTEHMPHSLHSVLYSMSAVDLDRKRAVFMLQDIARAFIYLHSRKPAIIHRDIKPANFLVDRAWRVKVCDFGLASNSRSMAGAGTPSYMAPELFDNKPYNEKVDVYAFGVMVNEIMAKEVPFGCMGAAEIRSTVLSGGRPELALSAPKPIQELTKKCWDTDPTVRPSFEKVLELLKDAASKV</sequence>
<comment type="similarity">
    <text evidence="9">Belongs to the protein kinase superfamily.</text>
</comment>
<feature type="domain" description="Protein kinase" evidence="10">
    <location>
        <begin position="52"/>
        <end position="305"/>
    </location>
</feature>
<keyword evidence="1 9" id="KW-0723">Serine/threonine-protein kinase</keyword>
<dbReference type="PANTHER" id="PTHR44329:SF289">
    <property type="entry name" value="SERINE_THREONINE-PROTEIN KINASE VIK"/>
    <property type="match status" value="1"/>
</dbReference>
<keyword evidence="4" id="KW-0418">Kinase</keyword>
<dbReference type="EMBL" id="BEGY01000116">
    <property type="protein sequence ID" value="GAX84108.1"/>
    <property type="molecule type" value="Genomic_DNA"/>
</dbReference>
<dbReference type="InterPro" id="IPR000719">
    <property type="entry name" value="Prot_kinase_dom"/>
</dbReference>
<dbReference type="InterPro" id="IPR017441">
    <property type="entry name" value="Protein_kinase_ATP_BS"/>
</dbReference>
<dbReference type="PANTHER" id="PTHR44329">
    <property type="entry name" value="SERINE/THREONINE-PROTEIN KINASE TNNI3K-RELATED"/>
    <property type="match status" value="1"/>
</dbReference>
<keyword evidence="3 8" id="KW-0547">Nucleotide-binding</keyword>
<evidence type="ECO:0000256" key="1">
    <source>
        <dbReference type="ARBA" id="ARBA00022527"/>
    </source>
</evidence>
<reference evidence="11 12" key="1">
    <citation type="submission" date="2017-08" db="EMBL/GenBank/DDBJ databases">
        <title>Acidophilic green algal genome provides insights into adaptation to an acidic environment.</title>
        <authorList>
            <person name="Hirooka S."/>
            <person name="Hirose Y."/>
            <person name="Kanesaki Y."/>
            <person name="Higuchi S."/>
            <person name="Fujiwara T."/>
            <person name="Onuma R."/>
            <person name="Era A."/>
            <person name="Ohbayashi R."/>
            <person name="Uzuka A."/>
            <person name="Nozaki H."/>
            <person name="Yoshikawa H."/>
            <person name="Miyagishima S.Y."/>
        </authorList>
    </citation>
    <scope>NUCLEOTIDE SEQUENCE [LARGE SCALE GENOMIC DNA]</scope>
    <source>
        <strain evidence="11 12">NIES-2499</strain>
    </source>
</reference>
<dbReference type="Pfam" id="PF07714">
    <property type="entry name" value="PK_Tyr_Ser-Thr"/>
    <property type="match status" value="1"/>
</dbReference>
<name>A0A250XM08_9CHLO</name>
<evidence type="ECO:0000259" key="10">
    <source>
        <dbReference type="PROSITE" id="PS50011"/>
    </source>
</evidence>
<dbReference type="SMART" id="SM00220">
    <property type="entry name" value="S_TKc"/>
    <property type="match status" value="1"/>
</dbReference>
<evidence type="ECO:0000313" key="11">
    <source>
        <dbReference type="EMBL" id="GAX84108.1"/>
    </source>
</evidence>
<dbReference type="OrthoDB" id="339325at2759"/>
<dbReference type="FunFam" id="3.30.200.20:FF:000034">
    <property type="entry name" value="Kinase suppressor of Ras 1"/>
    <property type="match status" value="1"/>
</dbReference>
<keyword evidence="2" id="KW-0808">Transferase</keyword>
<evidence type="ECO:0000313" key="12">
    <source>
        <dbReference type="Proteomes" id="UP000232323"/>
    </source>
</evidence>
<dbReference type="SUPFAM" id="SSF56112">
    <property type="entry name" value="Protein kinase-like (PK-like)"/>
    <property type="match status" value="1"/>
</dbReference>
<dbReference type="PROSITE" id="PS50011">
    <property type="entry name" value="PROTEIN_KINASE_DOM"/>
    <property type="match status" value="1"/>
</dbReference>
<evidence type="ECO:0000256" key="8">
    <source>
        <dbReference type="PROSITE-ProRule" id="PRU10141"/>
    </source>
</evidence>
<evidence type="ECO:0000256" key="4">
    <source>
        <dbReference type="ARBA" id="ARBA00022777"/>
    </source>
</evidence>
<dbReference type="InterPro" id="IPR011009">
    <property type="entry name" value="Kinase-like_dom_sf"/>
</dbReference>
<evidence type="ECO:0000256" key="5">
    <source>
        <dbReference type="ARBA" id="ARBA00022840"/>
    </source>
</evidence>